<organism evidence="3 4">
    <name type="scientific">Cylindrobasidium torrendii FP15055 ss-10</name>
    <dbReference type="NCBI Taxonomy" id="1314674"/>
    <lineage>
        <taxon>Eukaryota</taxon>
        <taxon>Fungi</taxon>
        <taxon>Dikarya</taxon>
        <taxon>Basidiomycota</taxon>
        <taxon>Agaricomycotina</taxon>
        <taxon>Agaricomycetes</taxon>
        <taxon>Agaricomycetidae</taxon>
        <taxon>Agaricales</taxon>
        <taxon>Marasmiineae</taxon>
        <taxon>Physalacriaceae</taxon>
        <taxon>Cylindrobasidium</taxon>
    </lineage>
</organism>
<feature type="compositionally biased region" description="Polar residues" evidence="1">
    <location>
        <begin position="22"/>
        <end position="33"/>
    </location>
</feature>
<keyword evidence="2" id="KW-0812">Transmembrane</keyword>
<feature type="region of interest" description="Disordered" evidence="1">
    <location>
        <begin position="70"/>
        <end position="138"/>
    </location>
</feature>
<name>A0A0D7BT89_9AGAR</name>
<keyword evidence="2" id="KW-1133">Transmembrane helix</keyword>
<proteinExistence type="predicted"/>
<evidence type="ECO:0000313" key="3">
    <source>
        <dbReference type="EMBL" id="KIY72816.1"/>
    </source>
</evidence>
<keyword evidence="2" id="KW-0472">Membrane</keyword>
<gene>
    <name evidence="3" type="ORF">CYLTODRAFT_417593</name>
</gene>
<reference evidence="3 4" key="1">
    <citation type="journal article" date="2015" name="Fungal Genet. Biol.">
        <title>Evolution of novel wood decay mechanisms in Agaricales revealed by the genome sequences of Fistulina hepatica and Cylindrobasidium torrendii.</title>
        <authorList>
            <person name="Floudas D."/>
            <person name="Held B.W."/>
            <person name="Riley R."/>
            <person name="Nagy L.G."/>
            <person name="Koehler G."/>
            <person name="Ransdell A.S."/>
            <person name="Younus H."/>
            <person name="Chow J."/>
            <person name="Chiniquy J."/>
            <person name="Lipzen A."/>
            <person name="Tritt A."/>
            <person name="Sun H."/>
            <person name="Haridas S."/>
            <person name="LaButti K."/>
            <person name="Ohm R.A."/>
            <person name="Kues U."/>
            <person name="Blanchette R.A."/>
            <person name="Grigoriev I.V."/>
            <person name="Minto R.E."/>
            <person name="Hibbett D.S."/>
        </authorList>
    </citation>
    <scope>NUCLEOTIDE SEQUENCE [LARGE SCALE GENOMIC DNA]</scope>
    <source>
        <strain evidence="3 4">FP15055 ss-10</strain>
    </source>
</reference>
<sequence>MPAQLLPSLLYKRQMDGPSPGVDSSSTKPNSGDGSALGATKYIGIIIACVFILAVALSMWWFLRRRPQRALPPSQDRPVDVTLPTADHDEEDVEQWGDDKRKFSSQQHLALDPINVAKPDPVAIPPLSRSKEDAARWS</sequence>
<dbReference type="Proteomes" id="UP000054007">
    <property type="component" value="Unassembled WGS sequence"/>
</dbReference>
<keyword evidence="4" id="KW-1185">Reference proteome</keyword>
<dbReference type="EMBL" id="KN880440">
    <property type="protein sequence ID" value="KIY72816.1"/>
    <property type="molecule type" value="Genomic_DNA"/>
</dbReference>
<feature type="transmembrane region" description="Helical" evidence="2">
    <location>
        <begin position="42"/>
        <end position="63"/>
    </location>
</feature>
<accession>A0A0D7BT89</accession>
<feature type="compositionally biased region" description="Basic and acidic residues" evidence="1">
    <location>
        <begin position="129"/>
        <end position="138"/>
    </location>
</feature>
<evidence type="ECO:0000256" key="2">
    <source>
        <dbReference type="SAM" id="Phobius"/>
    </source>
</evidence>
<protein>
    <submittedName>
        <fullName evidence="3">Uncharacterized protein</fullName>
    </submittedName>
</protein>
<evidence type="ECO:0000313" key="4">
    <source>
        <dbReference type="Proteomes" id="UP000054007"/>
    </source>
</evidence>
<dbReference type="AlphaFoldDB" id="A0A0D7BT89"/>
<feature type="region of interest" description="Disordered" evidence="1">
    <location>
        <begin position="13"/>
        <end position="33"/>
    </location>
</feature>
<evidence type="ECO:0000256" key="1">
    <source>
        <dbReference type="SAM" id="MobiDB-lite"/>
    </source>
</evidence>